<comment type="caution">
    <text evidence="2">The sequence shown here is derived from an EMBL/GenBank/DDBJ whole genome shotgun (WGS) entry which is preliminary data.</text>
</comment>
<reference evidence="2" key="1">
    <citation type="submission" date="2019-06" db="EMBL/GenBank/DDBJ databases">
        <title>Genomics analysis of Aphanomyces spp. identifies a new class of oomycete effector associated with host adaptation.</title>
        <authorList>
            <person name="Gaulin E."/>
        </authorList>
    </citation>
    <scope>NUCLEOTIDE SEQUENCE</scope>
    <source>
        <strain evidence="2">CBS 578.67</strain>
    </source>
</reference>
<name>A0A6A4YNU5_9STRA</name>
<keyword evidence="1" id="KW-0472">Membrane</keyword>
<keyword evidence="1" id="KW-1133">Transmembrane helix</keyword>
<feature type="non-terminal residue" evidence="2">
    <location>
        <position position="107"/>
    </location>
</feature>
<feature type="transmembrane region" description="Helical" evidence="1">
    <location>
        <begin position="35"/>
        <end position="56"/>
    </location>
</feature>
<evidence type="ECO:0000256" key="1">
    <source>
        <dbReference type="SAM" id="Phobius"/>
    </source>
</evidence>
<sequence length="107" mass="10558">MVLTTACLSYASNQASELAATTAVVAVTVVVAADALGATVVVVAVVVADVIGATAAKSASVNAMSFPSTLTVLASDTHCKAMLLPSEYPVTVAVNPRVPLLALAAMA</sequence>
<evidence type="ECO:0000313" key="2">
    <source>
        <dbReference type="EMBL" id="KAF0697712.1"/>
    </source>
</evidence>
<keyword evidence="1" id="KW-0812">Transmembrane</keyword>
<gene>
    <name evidence="2" type="ORF">As57867_011555</name>
</gene>
<dbReference type="EMBL" id="VJMH01005295">
    <property type="protein sequence ID" value="KAF0697712.1"/>
    <property type="molecule type" value="Genomic_DNA"/>
</dbReference>
<proteinExistence type="predicted"/>
<protein>
    <submittedName>
        <fullName evidence="2">Uncharacterized protein</fullName>
    </submittedName>
</protein>
<accession>A0A6A4YNU5</accession>
<dbReference type="AlphaFoldDB" id="A0A6A4YNU5"/>
<organism evidence="2">
    <name type="scientific">Aphanomyces stellatus</name>
    <dbReference type="NCBI Taxonomy" id="120398"/>
    <lineage>
        <taxon>Eukaryota</taxon>
        <taxon>Sar</taxon>
        <taxon>Stramenopiles</taxon>
        <taxon>Oomycota</taxon>
        <taxon>Saprolegniomycetes</taxon>
        <taxon>Saprolegniales</taxon>
        <taxon>Verrucalvaceae</taxon>
        <taxon>Aphanomyces</taxon>
    </lineage>
</organism>